<keyword evidence="2" id="KW-1185">Reference proteome</keyword>
<reference evidence="1 2" key="1">
    <citation type="submission" date="2016-10" db="EMBL/GenBank/DDBJ databases">
        <authorList>
            <person name="de Groot N.N."/>
        </authorList>
    </citation>
    <scope>NUCLEOTIDE SEQUENCE [LARGE SCALE GENOMIC DNA]</scope>
    <source>
        <strain evidence="1 2">IBRC-M10015</strain>
    </source>
</reference>
<evidence type="ECO:0000313" key="2">
    <source>
        <dbReference type="Proteomes" id="UP000198856"/>
    </source>
</evidence>
<gene>
    <name evidence="1" type="ORF">SAMN05216226_10975</name>
</gene>
<dbReference type="RefSeq" id="WP_092702695.1">
    <property type="nucleotide sequence ID" value="NZ_FNFC01000009.1"/>
</dbReference>
<name>A0A1G8WKY2_9EURY</name>
<organism evidence="1 2">
    <name type="scientific">Halovenus aranensis</name>
    <dbReference type="NCBI Taxonomy" id="890420"/>
    <lineage>
        <taxon>Archaea</taxon>
        <taxon>Methanobacteriati</taxon>
        <taxon>Methanobacteriota</taxon>
        <taxon>Stenosarchaea group</taxon>
        <taxon>Halobacteria</taxon>
        <taxon>Halobacteriales</taxon>
        <taxon>Haloarculaceae</taxon>
        <taxon>Halovenus</taxon>
    </lineage>
</organism>
<protein>
    <submittedName>
        <fullName evidence="1">Uncharacterized protein</fullName>
    </submittedName>
</protein>
<proteinExistence type="predicted"/>
<dbReference type="Proteomes" id="UP000198856">
    <property type="component" value="Unassembled WGS sequence"/>
</dbReference>
<dbReference type="EMBL" id="FNFC01000009">
    <property type="protein sequence ID" value="SDJ78777.1"/>
    <property type="molecule type" value="Genomic_DNA"/>
</dbReference>
<evidence type="ECO:0000313" key="1">
    <source>
        <dbReference type="EMBL" id="SDJ78777.1"/>
    </source>
</evidence>
<sequence>MSGVDADLRDAFESEGYDVADVTRNRRQLRIEILDDEASAEQLRAITHEVVDEADVLGLDVSTESTEGRDAMTTVVSFRYRS</sequence>
<accession>A0A1G8WKY2</accession>
<dbReference type="AlphaFoldDB" id="A0A1G8WKY2"/>
<dbReference type="OrthoDB" id="319931at2157"/>